<evidence type="ECO:0000256" key="3">
    <source>
        <dbReference type="ARBA" id="ARBA00044507"/>
    </source>
</evidence>
<dbReference type="Proteomes" id="UP000551616">
    <property type="component" value="Unassembled WGS sequence"/>
</dbReference>
<reference evidence="4 5" key="1">
    <citation type="submission" date="2020-05" db="EMBL/GenBank/DDBJ databases">
        <title>Bremerella alba sp. nov., a novel planctomycete isolated from the surface of the macroalga Fucus spiralis.</title>
        <authorList>
            <person name="Godinho O."/>
            <person name="Botelho R."/>
            <person name="Albuquerque L."/>
            <person name="Wiegand S."/>
            <person name="Da Costa M.S."/>
            <person name="Lobo-Da-Cunha A."/>
            <person name="Jogler C."/>
            <person name="Lage O.M."/>
        </authorList>
    </citation>
    <scope>NUCLEOTIDE SEQUENCE [LARGE SCALE GENOMIC DNA]</scope>
    <source>
        <strain evidence="4 5">FF15</strain>
    </source>
</reference>
<dbReference type="InterPro" id="IPR015421">
    <property type="entry name" value="PyrdxlP-dep_Trfase_major"/>
</dbReference>
<comment type="cofactor">
    <cofactor evidence="1">
        <name>pyridoxal 5'-phosphate</name>
        <dbReference type="ChEBI" id="CHEBI:597326"/>
    </cofactor>
</comment>
<gene>
    <name evidence="4" type="primary">selA</name>
    <name evidence="4" type="ORF">HOV93_22470</name>
</gene>
<dbReference type="PANTHER" id="PTHR32328:SF0">
    <property type="entry name" value="L-SERYL-TRNA(SEC) SELENIUM TRANSFERASE"/>
    <property type="match status" value="1"/>
</dbReference>
<evidence type="ECO:0000256" key="1">
    <source>
        <dbReference type="ARBA" id="ARBA00001933"/>
    </source>
</evidence>
<dbReference type="RefSeq" id="WP_207396521.1">
    <property type="nucleotide sequence ID" value="NZ_JABRWO010000005.1"/>
</dbReference>
<comment type="caution">
    <text evidence="4">The sequence shown here is derived from an EMBL/GenBank/DDBJ whole genome shotgun (WGS) entry which is preliminary data.</text>
</comment>
<dbReference type="SUPFAM" id="SSF53383">
    <property type="entry name" value="PLP-dependent transferases"/>
    <property type="match status" value="1"/>
</dbReference>
<evidence type="ECO:0000256" key="2">
    <source>
        <dbReference type="ARBA" id="ARBA00022898"/>
    </source>
</evidence>
<dbReference type="AlphaFoldDB" id="A0A7V8V518"/>
<dbReference type="GO" id="GO:0004125">
    <property type="term" value="F:L-seryl-tRNA(Sec) selenium transferase activity"/>
    <property type="evidence" value="ECO:0007669"/>
    <property type="project" value="UniProtKB-EC"/>
</dbReference>
<evidence type="ECO:0000313" key="5">
    <source>
        <dbReference type="Proteomes" id="UP000551616"/>
    </source>
</evidence>
<protein>
    <submittedName>
        <fullName evidence="4">L-seryl-tRNA(Sec) selenium transferase</fullName>
        <ecNumber evidence="4">2.9.1.1</ecNumber>
    </submittedName>
</protein>
<dbReference type="InterPro" id="IPR015424">
    <property type="entry name" value="PyrdxlP-dep_Trfase"/>
</dbReference>
<comment type="similarity">
    <text evidence="3">Belongs to the SelA family.</text>
</comment>
<accession>A0A7V8V518</accession>
<keyword evidence="4" id="KW-0808">Transferase</keyword>
<dbReference type="EMBL" id="JABRWO010000005">
    <property type="protein sequence ID" value="MBA2115075.1"/>
    <property type="molecule type" value="Genomic_DNA"/>
</dbReference>
<proteinExistence type="inferred from homology"/>
<name>A0A7V8V518_9BACT</name>
<dbReference type="EC" id="2.9.1.1" evidence="4"/>
<dbReference type="Gene3D" id="3.40.640.10">
    <property type="entry name" value="Type I PLP-dependent aspartate aminotransferase-like (Major domain)"/>
    <property type="match status" value="1"/>
</dbReference>
<sequence>MSESNVNRIPSISQLMELRPLKDLAHKVSSSTVAAGVKAYLQPYQKLAMEAAPTLPYGSLQSLASEISDWILGEQGLSRPEGINATGQVLGADFPVGPIAEEILVQAHARRHDYRQATAQENYHQAIEQLLCEMTGAEAALIVSDRQAAVYLLAQAMSSKKTLVPRSQMSSTFDRIAVPKLLEEAGIQEVGSSNQIDLAALADEIEGSAEHLLWFDKTNFDVSGANVFPPTFEAIKTLKASGVSLWVALGVAGLLPDAIHDELGLCSAKQAIEAGADAVLMGGGFLLGGPGCAIVLGKAQCVSQLSELPIARYLQATPASLAELEVTLRIHQSGERVDDRIPTLSLLSTSEENLDLRATRLAEQFSVSPWIAEAVTSPAEAYVLPGGIKLPSRHVTLRPTPEGAETLQAHLAGFPTVACWSQNEDEVVLDLRTLFPRNDAQLVSKLVPENNTNEGGGSGNIEKSES</sequence>
<keyword evidence="5" id="KW-1185">Reference proteome</keyword>
<dbReference type="Gene3D" id="3.90.1150.180">
    <property type="match status" value="1"/>
</dbReference>
<keyword evidence="2" id="KW-0663">Pyridoxal phosphate</keyword>
<dbReference type="Pfam" id="PF03841">
    <property type="entry name" value="SelA"/>
    <property type="match status" value="1"/>
</dbReference>
<dbReference type="InterPro" id="IPR018319">
    <property type="entry name" value="SelA-like"/>
</dbReference>
<organism evidence="4 5">
    <name type="scientific">Bremerella alba</name>
    <dbReference type="NCBI Taxonomy" id="980252"/>
    <lineage>
        <taxon>Bacteria</taxon>
        <taxon>Pseudomonadati</taxon>
        <taxon>Planctomycetota</taxon>
        <taxon>Planctomycetia</taxon>
        <taxon>Pirellulales</taxon>
        <taxon>Pirellulaceae</taxon>
        <taxon>Bremerella</taxon>
    </lineage>
</organism>
<dbReference type="PANTHER" id="PTHR32328">
    <property type="entry name" value="L-SERYL-TRNA(SEC) SELENIUM TRANSFERASE"/>
    <property type="match status" value="1"/>
</dbReference>
<evidence type="ECO:0000313" key="4">
    <source>
        <dbReference type="EMBL" id="MBA2115075.1"/>
    </source>
</evidence>